<keyword evidence="1" id="KW-0732">Signal</keyword>
<dbReference type="Pfam" id="PF00095">
    <property type="entry name" value="WAP"/>
    <property type="match status" value="1"/>
</dbReference>
<protein>
    <recommendedName>
        <fullName evidence="2">WAP domain-containing protein</fullName>
    </recommendedName>
</protein>
<dbReference type="Proteomes" id="UP001142489">
    <property type="component" value="Unassembled WGS sequence"/>
</dbReference>
<dbReference type="PROSITE" id="PS51390">
    <property type="entry name" value="WAP"/>
    <property type="match status" value="1"/>
</dbReference>
<gene>
    <name evidence="3" type="ORF">JRQ81_014154</name>
</gene>
<comment type="caution">
    <text evidence="3">The sequence shown here is derived from an EMBL/GenBank/DDBJ whole genome shotgun (WGS) entry which is preliminary data.</text>
</comment>
<dbReference type="Gene3D" id="4.10.75.10">
    <property type="entry name" value="Elafin-like"/>
    <property type="match status" value="1"/>
</dbReference>
<name>A0A9Q0XW61_9SAUR</name>
<dbReference type="OrthoDB" id="8988931at2759"/>
<evidence type="ECO:0000256" key="1">
    <source>
        <dbReference type="SAM" id="SignalP"/>
    </source>
</evidence>
<feature type="chain" id="PRO_5040501571" description="WAP domain-containing protein" evidence="1">
    <location>
        <begin position="25"/>
        <end position="79"/>
    </location>
</feature>
<feature type="domain" description="WAP" evidence="2">
    <location>
        <begin position="28"/>
        <end position="76"/>
    </location>
</feature>
<organism evidence="3 4">
    <name type="scientific">Phrynocephalus forsythii</name>
    <dbReference type="NCBI Taxonomy" id="171643"/>
    <lineage>
        <taxon>Eukaryota</taxon>
        <taxon>Metazoa</taxon>
        <taxon>Chordata</taxon>
        <taxon>Craniata</taxon>
        <taxon>Vertebrata</taxon>
        <taxon>Euteleostomi</taxon>
        <taxon>Lepidosauria</taxon>
        <taxon>Squamata</taxon>
        <taxon>Bifurcata</taxon>
        <taxon>Unidentata</taxon>
        <taxon>Episquamata</taxon>
        <taxon>Toxicofera</taxon>
        <taxon>Iguania</taxon>
        <taxon>Acrodonta</taxon>
        <taxon>Agamidae</taxon>
        <taxon>Agaminae</taxon>
        <taxon>Phrynocephalus</taxon>
    </lineage>
</organism>
<evidence type="ECO:0000313" key="3">
    <source>
        <dbReference type="EMBL" id="KAJ7331974.1"/>
    </source>
</evidence>
<evidence type="ECO:0000313" key="4">
    <source>
        <dbReference type="Proteomes" id="UP001142489"/>
    </source>
</evidence>
<dbReference type="GO" id="GO:0005576">
    <property type="term" value="C:extracellular region"/>
    <property type="evidence" value="ECO:0007669"/>
    <property type="project" value="InterPro"/>
</dbReference>
<dbReference type="SUPFAM" id="SSF57256">
    <property type="entry name" value="Elafin-like"/>
    <property type="match status" value="1"/>
</dbReference>
<dbReference type="EMBL" id="JAPFRF010000005">
    <property type="protein sequence ID" value="KAJ7331974.1"/>
    <property type="molecule type" value="Genomic_DNA"/>
</dbReference>
<sequence>MKMLHAVVLVGLFALWMELPYTSSSRIPLVLSRICQGTPFPCSIPGIIYRCRSDYDCPRNRRCCNYRCSRGCRIPPPAP</sequence>
<reference evidence="3" key="1">
    <citation type="journal article" date="2023" name="DNA Res.">
        <title>Chromosome-level genome assembly of Phrynocephalus forsythii using third-generation DNA sequencing and Hi-C analysis.</title>
        <authorList>
            <person name="Qi Y."/>
            <person name="Zhao W."/>
            <person name="Zhao Y."/>
            <person name="Niu C."/>
            <person name="Cao S."/>
            <person name="Zhang Y."/>
        </authorList>
    </citation>
    <scope>NUCLEOTIDE SEQUENCE</scope>
    <source>
        <tissue evidence="3">Muscle</tissue>
    </source>
</reference>
<feature type="signal peptide" evidence="1">
    <location>
        <begin position="1"/>
        <end position="24"/>
    </location>
</feature>
<dbReference type="InterPro" id="IPR008197">
    <property type="entry name" value="WAP_dom"/>
</dbReference>
<evidence type="ECO:0000259" key="2">
    <source>
        <dbReference type="PROSITE" id="PS51390"/>
    </source>
</evidence>
<dbReference type="InterPro" id="IPR036645">
    <property type="entry name" value="Elafin-like_sf"/>
</dbReference>
<proteinExistence type="predicted"/>
<feature type="non-terminal residue" evidence="3">
    <location>
        <position position="79"/>
    </location>
</feature>
<dbReference type="AlphaFoldDB" id="A0A9Q0XW61"/>
<keyword evidence="4" id="KW-1185">Reference proteome</keyword>
<dbReference type="GO" id="GO:0030414">
    <property type="term" value="F:peptidase inhibitor activity"/>
    <property type="evidence" value="ECO:0007669"/>
    <property type="project" value="InterPro"/>
</dbReference>
<accession>A0A9Q0XW61</accession>